<evidence type="ECO:0000256" key="6">
    <source>
        <dbReference type="ARBA" id="ARBA00022989"/>
    </source>
</evidence>
<dbReference type="Pfam" id="PF08294">
    <property type="entry name" value="TIM21"/>
    <property type="match status" value="1"/>
</dbReference>
<evidence type="ECO:0000256" key="1">
    <source>
        <dbReference type="ARBA" id="ARBA00004434"/>
    </source>
</evidence>
<evidence type="ECO:0000256" key="2">
    <source>
        <dbReference type="ARBA" id="ARBA00010867"/>
    </source>
</evidence>
<gene>
    <name evidence="10" type="ORF">Rsub_09987</name>
</gene>
<evidence type="ECO:0000256" key="8">
    <source>
        <dbReference type="ARBA" id="ARBA00023136"/>
    </source>
</evidence>
<dbReference type="STRING" id="307507.A0A2V0PBS5"/>
<dbReference type="GO" id="GO:0030150">
    <property type="term" value="P:protein import into mitochondrial matrix"/>
    <property type="evidence" value="ECO:0007669"/>
    <property type="project" value="UniProtKB-UniRule"/>
</dbReference>
<sequence>MSAALRSRLLLQRAFLCASRGGSQHVAARHVGCSAAVGALQLGAAGFGERWASNADLLLPLPLGVAARFLASAQQQPQQQQKDGKDEPFDSLELTDEKINAITDKIPQRPVGVVEGTSYSAVILAAFGCLAYFVYNLVVTLVLEPVQQQCFNAALERLRTDPRITVRLGSAITGYGQDTANRSARHVIPHQTYKDAEGREHVRLQFHLRGPGGSALVSADMYRGERGEWAYSYLVADVASGGAPPQRLNIIV</sequence>
<keyword evidence="3 9" id="KW-0812">Transmembrane</keyword>
<dbReference type="OrthoDB" id="436405at2759"/>
<keyword evidence="7 9" id="KW-0496">Mitochondrion</keyword>
<organism evidence="10 11">
    <name type="scientific">Raphidocelis subcapitata</name>
    <dbReference type="NCBI Taxonomy" id="307507"/>
    <lineage>
        <taxon>Eukaryota</taxon>
        <taxon>Viridiplantae</taxon>
        <taxon>Chlorophyta</taxon>
        <taxon>core chlorophytes</taxon>
        <taxon>Chlorophyceae</taxon>
        <taxon>CS clade</taxon>
        <taxon>Sphaeropleales</taxon>
        <taxon>Selenastraceae</taxon>
        <taxon>Raphidocelis</taxon>
    </lineage>
</organism>
<evidence type="ECO:0000256" key="4">
    <source>
        <dbReference type="ARBA" id="ARBA00022792"/>
    </source>
</evidence>
<accession>A0A2V0PBS5</accession>
<comment type="subunit">
    <text evidence="9">Component of the TIM23 complex.</text>
</comment>
<evidence type="ECO:0000256" key="5">
    <source>
        <dbReference type="ARBA" id="ARBA00022946"/>
    </source>
</evidence>
<keyword evidence="4 9" id="KW-0999">Mitochondrion inner membrane</keyword>
<evidence type="ECO:0000256" key="7">
    <source>
        <dbReference type="ARBA" id="ARBA00023128"/>
    </source>
</evidence>
<dbReference type="InterPro" id="IPR013261">
    <property type="entry name" value="Tim21"/>
</dbReference>
<keyword evidence="8 9" id="KW-0472">Membrane</keyword>
<dbReference type="AlphaFoldDB" id="A0A2V0PBS5"/>
<dbReference type="InterPro" id="IPR038552">
    <property type="entry name" value="Tim21_IMS_sf"/>
</dbReference>
<dbReference type="Proteomes" id="UP000247498">
    <property type="component" value="Unassembled WGS sequence"/>
</dbReference>
<dbReference type="FunCoup" id="A0A2V0PBS5">
    <property type="interactions" value="1687"/>
</dbReference>
<dbReference type="GO" id="GO:0005744">
    <property type="term" value="C:TIM23 mitochondrial import inner membrane translocase complex"/>
    <property type="evidence" value="ECO:0007669"/>
    <property type="project" value="UniProtKB-UniRule"/>
</dbReference>
<comment type="subcellular location">
    <subcellularLocation>
        <location evidence="1 9">Mitochondrion inner membrane</location>
        <topology evidence="1 9">Single-pass membrane protein</topology>
    </subcellularLocation>
</comment>
<dbReference type="EMBL" id="BDRX01000096">
    <property type="protein sequence ID" value="GBF97296.1"/>
    <property type="molecule type" value="Genomic_DNA"/>
</dbReference>
<name>A0A2V0PBS5_9CHLO</name>
<dbReference type="FunFam" id="3.10.450.320:FF:000002">
    <property type="entry name" value="Mitochondrial import inner membrane translocase subunit tim21"/>
    <property type="match status" value="1"/>
</dbReference>
<keyword evidence="11" id="KW-1185">Reference proteome</keyword>
<dbReference type="Gene3D" id="3.10.450.320">
    <property type="entry name" value="Mitochondrial import inner membrane translocase subunit Tim21"/>
    <property type="match status" value="1"/>
</dbReference>
<reference evidence="10 11" key="1">
    <citation type="journal article" date="2018" name="Sci. Rep.">
        <title>Raphidocelis subcapitata (=Pseudokirchneriella subcapitata) provides an insight into genome evolution and environmental adaptations in the Sphaeropleales.</title>
        <authorList>
            <person name="Suzuki S."/>
            <person name="Yamaguchi H."/>
            <person name="Nakajima N."/>
            <person name="Kawachi M."/>
        </authorList>
    </citation>
    <scope>NUCLEOTIDE SEQUENCE [LARGE SCALE GENOMIC DNA]</scope>
    <source>
        <strain evidence="10 11">NIES-35</strain>
    </source>
</reference>
<evidence type="ECO:0000256" key="9">
    <source>
        <dbReference type="RuleBase" id="RU367142"/>
    </source>
</evidence>
<feature type="transmembrane region" description="Helical" evidence="9">
    <location>
        <begin position="119"/>
        <end position="143"/>
    </location>
</feature>
<protein>
    <recommendedName>
        <fullName evidence="9">Mitochondrial import inner membrane translocase subunit Tim21</fullName>
    </recommendedName>
</protein>
<proteinExistence type="inferred from homology"/>
<dbReference type="InParanoid" id="A0A2V0PBS5"/>
<keyword evidence="5" id="KW-0809">Transit peptide</keyword>
<keyword evidence="9" id="KW-0811">Translocation</keyword>
<dbReference type="PANTHER" id="PTHR13032:SF6">
    <property type="entry name" value="MITOCHONDRIAL IMPORT INNER MEMBRANE TRANSLOCASE SUBUNIT TIM21"/>
    <property type="match status" value="1"/>
</dbReference>
<dbReference type="PANTHER" id="PTHR13032">
    <property type="entry name" value="MITOCHONDRIAL IMPORT INNER MEMBRANE TRANSLOCASE SUBUNIT TIM21"/>
    <property type="match status" value="1"/>
</dbReference>
<keyword evidence="9" id="KW-0813">Transport</keyword>
<evidence type="ECO:0000313" key="10">
    <source>
        <dbReference type="EMBL" id="GBF97296.1"/>
    </source>
</evidence>
<evidence type="ECO:0000313" key="11">
    <source>
        <dbReference type="Proteomes" id="UP000247498"/>
    </source>
</evidence>
<comment type="function">
    <text evidence="9">Essential component of the TIM23 complex, a complex that mediates the translocation of transit peptide-containing proteins across the mitochondrial inner membrane.</text>
</comment>
<comment type="similarity">
    <text evidence="2 9">Belongs to the TIM21 family.</text>
</comment>
<keyword evidence="6 9" id="KW-1133">Transmembrane helix</keyword>
<comment type="caution">
    <text evidence="10">The sequence shown here is derived from an EMBL/GenBank/DDBJ whole genome shotgun (WGS) entry which is preliminary data.</text>
</comment>
<keyword evidence="9" id="KW-0653">Protein transport</keyword>
<evidence type="ECO:0000256" key="3">
    <source>
        <dbReference type="ARBA" id="ARBA00022692"/>
    </source>
</evidence>